<protein>
    <recommendedName>
        <fullName evidence="5">DUF1254 domain-containing protein</fullName>
    </recommendedName>
</protein>
<dbReference type="PANTHER" id="PTHR36509:SF3">
    <property type="entry name" value="SIGNAL PEPTIDE PROTEIN"/>
    <property type="match status" value="1"/>
</dbReference>
<accession>A0A1K0JFG9</accession>
<proteinExistence type="predicted"/>
<keyword evidence="1" id="KW-0732">Signal</keyword>
<dbReference type="PANTHER" id="PTHR36509">
    <property type="entry name" value="BLL3101 PROTEIN"/>
    <property type="match status" value="1"/>
</dbReference>
<dbReference type="RefSeq" id="WP_340526355.1">
    <property type="nucleotide sequence ID" value="NZ_FMSH01000261.1"/>
</dbReference>
<dbReference type="AlphaFoldDB" id="A0A1K0JFG9"/>
<feature type="chain" id="PRO_5013176538" description="DUF1254 domain-containing protein" evidence="1">
    <location>
        <begin position="22"/>
        <end position="497"/>
    </location>
</feature>
<dbReference type="InterPro" id="IPR010621">
    <property type="entry name" value="DUF1214"/>
</dbReference>
<feature type="domain" description="DUF1254" evidence="3">
    <location>
        <begin position="100"/>
        <end position="223"/>
    </location>
</feature>
<dbReference type="SUPFAM" id="SSF160935">
    <property type="entry name" value="VPA0735-like"/>
    <property type="match status" value="1"/>
</dbReference>
<reference evidence="4" key="1">
    <citation type="submission" date="2016-09" db="EMBL/GenBank/DDBJ databases">
        <authorList>
            <person name="Capua I."/>
            <person name="De Benedictis P."/>
            <person name="Joannis T."/>
            <person name="Lombin L.H."/>
            <person name="Cattoli G."/>
        </authorList>
    </citation>
    <scope>NUCLEOTIDE SEQUENCE</scope>
    <source>
        <strain evidence="4">B9</strain>
    </source>
</reference>
<organism evidence="4">
    <name type="scientific">Cupriavidus necator</name>
    <name type="common">Alcaligenes eutrophus</name>
    <name type="synonym">Ralstonia eutropha</name>
    <dbReference type="NCBI Taxonomy" id="106590"/>
    <lineage>
        <taxon>Bacteria</taxon>
        <taxon>Pseudomonadati</taxon>
        <taxon>Pseudomonadota</taxon>
        <taxon>Betaproteobacteria</taxon>
        <taxon>Burkholderiales</taxon>
        <taxon>Burkholderiaceae</taxon>
        <taxon>Cupriavidus</taxon>
    </lineage>
</organism>
<gene>
    <name evidence="4" type="ORF">CNECB9_3330011</name>
</gene>
<evidence type="ECO:0000259" key="3">
    <source>
        <dbReference type="Pfam" id="PF06863"/>
    </source>
</evidence>
<evidence type="ECO:0000313" key="4">
    <source>
        <dbReference type="EMBL" id="SCU76691.1"/>
    </source>
</evidence>
<feature type="signal peptide" evidence="1">
    <location>
        <begin position="1"/>
        <end position="21"/>
    </location>
</feature>
<dbReference type="InterPro" id="IPR037050">
    <property type="entry name" value="DUF1254_sf"/>
</dbReference>
<dbReference type="InterPro" id="IPR037049">
    <property type="entry name" value="DUF1214_C_sf"/>
</dbReference>
<feature type="domain" description="DUF1214" evidence="2">
    <location>
        <begin position="374"/>
        <end position="479"/>
    </location>
</feature>
<evidence type="ECO:0000256" key="1">
    <source>
        <dbReference type="SAM" id="SignalP"/>
    </source>
</evidence>
<dbReference type="Pfam" id="PF06863">
    <property type="entry name" value="DUF1254"/>
    <property type="match status" value="1"/>
</dbReference>
<evidence type="ECO:0000259" key="2">
    <source>
        <dbReference type="Pfam" id="PF06742"/>
    </source>
</evidence>
<dbReference type="EMBL" id="FMSH01000261">
    <property type="protein sequence ID" value="SCU76691.1"/>
    <property type="molecule type" value="Genomic_DNA"/>
</dbReference>
<dbReference type="Gene3D" id="2.60.40.1610">
    <property type="entry name" value="Domain of unknown function DUF1254"/>
    <property type="match status" value="1"/>
</dbReference>
<sequence>MKLSKPALLAATAMTCSLAYAQPSAPSRDDHHWIGTESIKSRVGSFEFKGGYPTPASSDKLHDLLVFNRAIEVYLQNIAAVSMFKFRKGLGDFGVKTPSQVAIWPELLDANTLLLTPNGDTVYTVAFLDLKRDGPTVVELPPKMLGLFDDMWMRYIVDGGIAGPDKGQGGKLLFLPPDYKGDVPLSGYFVSKSPTYGIWMLMRAVDPDPKAAAERSRRIKIYPLAEASSPKPTTFLDASGKYLDTIHADDYTFFEELNELVQQEPADAIGSLERFYLASIGIVKGQPFAPDKARKDLLMEAARVGAAMARMNAFAGKDPEAIVYPGKHWQWAFVGGSYLFNNQGYDNIDRRGAFAYAATGNTPAMASKVVGAGSQYMWAARDARGNFLDGKKHYRLRIPANPPVKDFWSVTVYDTKSRSMLQNGQKFPTVSQYTNPDKNPDGSIDIYFGPKAPAGKEKNWIRTLPDRGWFPILRFYGPLQPFFDKSWQPDDISEVGR</sequence>
<dbReference type="InterPro" id="IPR010679">
    <property type="entry name" value="DUF1254"/>
</dbReference>
<evidence type="ECO:0008006" key="5">
    <source>
        <dbReference type="Google" id="ProtNLM"/>
    </source>
</evidence>
<dbReference type="Pfam" id="PF06742">
    <property type="entry name" value="DUF1214"/>
    <property type="match status" value="1"/>
</dbReference>
<name>A0A1K0JFG9_CUPNE</name>
<dbReference type="Gene3D" id="1.10.3360.10">
    <property type="entry name" value="VPA0735-like domain"/>
    <property type="match status" value="1"/>
</dbReference>
<dbReference type="Gene3D" id="2.60.120.600">
    <property type="entry name" value="Domain of unknown function DUF1214, C-terminal domain"/>
    <property type="match status" value="1"/>
</dbReference>